<comment type="similarity">
    <text evidence="2">Belongs to the sodium:solute symporter (SSF) (TC 2.A.21) family.</text>
</comment>
<dbReference type="InterPro" id="IPR051163">
    <property type="entry name" value="Sodium:Solute_Symporter_SSF"/>
</dbReference>
<evidence type="ECO:0000256" key="7">
    <source>
        <dbReference type="ARBA" id="ARBA00023053"/>
    </source>
</evidence>
<dbReference type="Gene3D" id="1.20.1730.10">
    <property type="entry name" value="Sodium/glucose cotransporter"/>
    <property type="match status" value="1"/>
</dbReference>
<feature type="transmembrane region" description="Helical" evidence="11">
    <location>
        <begin position="107"/>
        <end position="129"/>
    </location>
</feature>
<evidence type="ECO:0000256" key="10">
    <source>
        <dbReference type="ARBA" id="ARBA00023201"/>
    </source>
</evidence>
<evidence type="ECO:0000313" key="13">
    <source>
        <dbReference type="WBParaSite" id="jg23607"/>
    </source>
</evidence>
<dbReference type="Proteomes" id="UP000887574">
    <property type="component" value="Unplaced"/>
</dbReference>
<comment type="subcellular location">
    <subcellularLocation>
        <location evidence="1">Cell membrane</location>
        <topology evidence="1">Multi-pass membrane protein</topology>
    </subcellularLocation>
</comment>
<organism evidence="12 13">
    <name type="scientific">Ditylenchus dipsaci</name>
    <dbReference type="NCBI Taxonomy" id="166011"/>
    <lineage>
        <taxon>Eukaryota</taxon>
        <taxon>Metazoa</taxon>
        <taxon>Ecdysozoa</taxon>
        <taxon>Nematoda</taxon>
        <taxon>Chromadorea</taxon>
        <taxon>Rhabditida</taxon>
        <taxon>Tylenchina</taxon>
        <taxon>Tylenchomorpha</taxon>
        <taxon>Sphaerularioidea</taxon>
        <taxon>Anguinidae</taxon>
        <taxon>Anguininae</taxon>
        <taxon>Ditylenchus</taxon>
    </lineage>
</organism>
<evidence type="ECO:0000256" key="4">
    <source>
        <dbReference type="ARBA" id="ARBA00022475"/>
    </source>
</evidence>
<keyword evidence="3" id="KW-0813">Transport</keyword>
<dbReference type="GO" id="GO:0015293">
    <property type="term" value="F:symporter activity"/>
    <property type="evidence" value="ECO:0007669"/>
    <property type="project" value="TreeGrafter"/>
</dbReference>
<dbReference type="PANTHER" id="PTHR42985">
    <property type="entry name" value="SODIUM-COUPLED MONOCARBOXYLATE TRANSPORTER"/>
    <property type="match status" value="1"/>
</dbReference>
<accession>A0A915DUE2</accession>
<dbReference type="GO" id="GO:0005886">
    <property type="term" value="C:plasma membrane"/>
    <property type="evidence" value="ECO:0007669"/>
    <property type="project" value="UniProtKB-SubCell"/>
</dbReference>
<evidence type="ECO:0000256" key="6">
    <source>
        <dbReference type="ARBA" id="ARBA00022989"/>
    </source>
</evidence>
<keyword evidence="4" id="KW-1003">Cell membrane</keyword>
<name>A0A915DUE2_9BILA</name>
<keyword evidence="5 11" id="KW-0812">Transmembrane</keyword>
<evidence type="ECO:0000256" key="2">
    <source>
        <dbReference type="ARBA" id="ARBA00006434"/>
    </source>
</evidence>
<dbReference type="InterPro" id="IPR001734">
    <property type="entry name" value="Na/solute_symporter"/>
</dbReference>
<keyword evidence="7" id="KW-0915">Sodium</keyword>
<dbReference type="GO" id="GO:0006814">
    <property type="term" value="P:sodium ion transport"/>
    <property type="evidence" value="ECO:0007669"/>
    <property type="project" value="UniProtKB-KW"/>
</dbReference>
<protein>
    <submittedName>
        <fullName evidence="13">Sodium-dependent multivitamin transporter</fullName>
    </submittedName>
</protein>
<reference evidence="13" key="1">
    <citation type="submission" date="2022-11" db="UniProtKB">
        <authorList>
            <consortium name="WormBaseParasite"/>
        </authorList>
    </citation>
    <scope>IDENTIFICATION</scope>
</reference>
<keyword evidence="8" id="KW-0406">Ion transport</keyword>
<dbReference type="PANTHER" id="PTHR42985:SF2">
    <property type="entry name" value="SODIUM-DEPENDENT MULTIVITAMIN TRANSPORTER"/>
    <property type="match status" value="1"/>
</dbReference>
<keyword evidence="9 11" id="KW-0472">Membrane</keyword>
<feature type="transmembrane region" description="Helical" evidence="11">
    <location>
        <begin position="74"/>
        <end position="100"/>
    </location>
</feature>
<proteinExistence type="inferred from homology"/>
<dbReference type="AlphaFoldDB" id="A0A915DUE2"/>
<keyword evidence="10" id="KW-0739">Sodium transport</keyword>
<feature type="transmembrane region" description="Helical" evidence="11">
    <location>
        <begin position="49"/>
        <end position="68"/>
    </location>
</feature>
<dbReference type="PROSITE" id="PS50283">
    <property type="entry name" value="NA_SOLUT_SYMP_3"/>
    <property type="match status" value="1"/>
</dbReference>
<evidence type="ECO:0000256" key="5">
    <source>
        <dbReference type="ARBA" id="ARBA00022692"/>
    </source>
</evidence>
<keyword evidence="6 11" id="KW-1133">Transmembrane helix</keyword>
<keyword evidence="12" id="KW-1185">Reference proteome</keyword>
<dbReference type="InterPro" id="IPR038377">
    <property type="entry name" value="Na/Glc_symporter_sf"/>
</dbReference>
<evidence type="ECO:0000313" key="12">
    <source>
        <dbReference type="Proteomes" id="UP000887574"/>
    </source>
</evidence>
<evidence type="ECO:0000256" key="3">
    <source>
        <dbReference type="ARBA" id="ARBA00022448"/>
    </source>
</evidence>
<evidence type="ECO:0000256" key="9">
    <source>
        <dbReference type="ARBA" id="ARBA00023136"/>
    </source>
</evidence>
<sequence length="243" mass="26412">MAALYSAGVSTLTGTYNALTTVTLEDVVKPVLNHISPSHTLSTEAYLRLAKYLPFFFGTFAACGAFMVHKWDAMILQISLSIFGSAGGGTFGVFCVGIFCPWITSKMAALSGQITSTLICFILVAGTAINKVHPVNLPLSSTCEANKTAIRFTTDLSHGRVVSNDQYSYVWSSISEVSYQYYSVIGLCVCLFVSHVLQLIENCLLGSDEKKVDPKLLATFLRPNTQKVLLRNDVCLKDSLLPT</sequence>
<evidence type="ECO:0000256" key="11">
    <source>
        <dbReference type="SAM" id="Phobius"/>
    </source>
</evidence>
<feature type="transmembrane region" description="Helical" evidence="11">
    <location>
        <begin position="179"/>
        <end position="200"/>
    </location>
</feature>
<evidence type="ECO:0000256" key="8">
    <source>
        <dbReference type="ARBA" id="ARBA00023065"/>
    </source>
</evidence>
<evidence type="ECO:0000256" key="1">
    <source>
        <dbReference type="ARBA" id="ARBA00004651"/>
    </source>
</evidence>
<dbReference type="WBParaSite" id="jg23607">
    <property type="protein sequence ID" value="jg23607"/>
    <property type="gene ID" value="jg23607"/>
</dbReference>